<dbReference type="EMBL" id="AMCI01006002">
    <property type="protein sequence ID" value="EJW95102.1"/>
    <property type="molecule type" value="Genomic_DNA"/>
</dbReference>
<sequence length="27" mass="3157">MPVFNRGSRKSKGLNNEMYSKEDLQNL</sequence>
<evidence type="ECO:0000256" key="1">
    <source>
        <dbReference type="SAM" id="MobiDB-lite"/>
    </source>
</evidence>
<reference evidence="2" key="1">
    <citation type="journal article" date="2012" name="PLoS ONE">
        <title>Gene sets for utilization of primary and secondary nutrition supplies in the distal gut of endangered iberian lynx.</title>
        <authorList>
            <person name="Alcaide M."/>
            <person name="Messina E."/>
            <person name="Richter M."/>
            <person name="Bargiela R."/>
            <person name="Peplies J."/>
            <person name="Huws S.A."/>
            <person name="Newbold C.J."/>
            <person name="Golyshin P.N."/>
            <person name="Simon M.A."/>
            <person name="Lopez G."/>
            <person name="Yakimov M.M."/>
            <person name="Ferrer M."/>
        </authorList>
    </citation>
    <scope>NUCLEOTIDE SEQUENCE</scope>
</reference>
<organism evidence="2">
    <name type="scientific">gut metagenome</name>
    <dbReference type="NCBI Taxonomy" id="749906"/>
    <lineage>
        <taxon>unclassified sequences</taxon>
        <taxon>metagenomes</taxon>
        <taxon>organismal metagenomes</taxon>
    </lineage>
</organism>
<protein>
    <submittedName>
        <fullName evidence="2">Uncharacterized protein</fullName>
    </submittedName>
</protein>
<dbReference type="AlphaFoldDB" id="J9FZZ3"/>
<comment type="caution">
    <text evidence="2">The sequence shown here is derived from an EMBL/GenBank/DDBJ whole genome shotgun (WGS) entry which is preliminary data.</text>
</comment>
<name>J9FZZ3_9ZZZZ</name>
<feature type="non-terminal residue" evidence="2">
    <location>
        <position position="27"/>
    </location>
</feature>
<evidence type="ECO:0000313" key="2">
    <source>
        <dbReference type="EMBL" id="EJW95102.1"/>
    </source>
</evidence>
<feature type="region of interest" description="Disordered" evidence="1">
    <location>
        <begin position="1"/>
        <end position="27"/>
    </location>
</feature>
<gene>
    <name evidence="2" type="ORF">EVA_16792</name>
</gene>
<proteinExistence type="predicted"/>
<accession>J9FZZ3</accession>